<evidence type="ECO:0000313" key="18">
    <source>
        <dbReference type="Proteomes" id="UP000198885"/>
    </source>
</evidence>
<dbReference type="Proteomes" id="UP000198885">
    <property type="component" value="Unassembled WGS sequence"/>
</dbReference>
<feature type="compositionally biased region" description="Basic and acidic residues" evidence="14">
    <location>
        <begin position="243"/>
        <end position="268"/>
    </location>
</feature>
<dbReference type="Gene3D" id="2.40.50.100">
    <property type="match status" value="2"/>
</dbReference>
<evidence type="ECO:0000256" key="3">
    <source>
        <dbReference type="ARBA" id="ARBA00005145"/>
    </source>
</evidence>
<keyword evidence="11 13" id="KW-0012">Acyltransferase</keyword>
<evidence type="ECO:0000313" key="17">
    <source>
        <dbReference type="EMBL" id="SER82976.1"/>
    </source>
</evidence>
<dbReference type="InterPro" id="IPR036625">
    <property type="entry name" value="E3-bd_dom_sf"/>
</dbReference>
<dbReference type="NCBIfam" id="NF004309">
    <property type="entry name" value="PRK05704.1"/>
    <property type="match status" value="1"/>
</dbReference>
<feature type="region of interest" description="Disordered" evidence="14">
    <location>
        <begin position="78"/>
        <end position="119"/>
    </location>
</feature>
<dbReference type="InterPro" id="IPR050537">
    <property type="entry name" value="2-oxoacid_dehydrogenase"/>
</dbReference>
<dbReference type="GO" id="GO:0006099">
    <property type="term" value="P:tricarboxylic acid cycle"/>
    <property type="evidence" value="ECO:0007669"/>
    <property type="project" value="UniProtKB-UniRule"/>
</dbReference>
<keyword evidence="18" id="KW-1185">Reference proteome</keyword>
<dbReference type="PANTHER" id="PTHR43416:SF5">
    <property type="entry name" value="DIHYDROLIPOYLLYSINE-RESIDUE SUCCINYLTRANSFERASE COMPONENT OF 2-OXOGLUTARATE DEHYDROGENASE COMPLEX, MITOCHONDRIAL"/>
    <property type="match status" value="1"/>
</dbReference>
<comment type="catalytic activity">
    <reaction evidence="12 13">
        <text>N(6)-[(R)-dihydrolipoyl]-L-lysyl-[protein] + succinyl-CoA = N(6)-[(R)-S(8)-succinyldihydrolipoyl]-L-lysyl-[protein] + CoA</text>
        <dbReference type="Rhea" id="RHEA:15213"/>
        <dbReference type="Rhea" id="RHEA-COMP:10475"/>
        <dbReference type="Rhea" id="RHEA-COMP:20092"/>
        <dbReference type="ChEBI" id="CHEBI:57287"/>
        <dbReference type="ChEBI" id="CHEBI:57292"/>
        <dbReference type="ChEBI" id="CHEBI:83100"/>
        <dbReference type="ChEBI" id="CHEBI:83120"/>
        <dbReference type="EC" id="2.3.1.61"/>
    </reaction>
</comment>
<feature type="domain" description="Lipoyl-binding" evidence="15">
    <location>
        <begin position="2"/>
        <end position="77"/>
    </location>
</feature>
<dbReference type="InterPro" id="IPR004167">
    <property type="entry name" value="PSBD"/>
</dbReference>
<dbReference type="NCBIfam" id="TIGR01347">
    <property type="entry name" value="sucB"/>
    <property type="match status" value="1"/>
</dbReference>
<comment type="similarity">
    <text evidence="4 13">Belongs to the 2-oxoacid dehydrogenase family.</text>
</comment>
<dbReference type="Pfam" id="PF00198">
    <property type="entry name" value="2-oxoacid_dh"/>
    <property type="match status" value="1"/>
</dbReference>
<evidence type="ECO:0000256" key="2">
    <source>
        <dbReference type="ARBA" id="ARBA00004052"/>
    </source>
</evidence>
<dbReference type="RefSeq" id="WP_092690044.1">
    <property type="nucleotide sequence ID" value="NZ_CBDDGO010000004.1"/>
</dbReference>
<evidence type="ECO:0000256" key="11">
    <source>
        <dbReference type="ARBA" id="ARBA00023315"/>
    </source>
</evidence>
<evidence type="ECO:0000256" key="1">
    <source>
        <dbReference type="ARBA" id="ARBA00001938"/>
    </source>
</evidence>
<gene>
    <name evidence="17" type="ORF">SAMN04490244_103151</name>
</gene>
<comment type="subunit">
    <text evidence="5">Forms a 24-polypeptide structural core with octahedral symmetry. Part of the 2-oxoglutarate dehydrogenase (OGDH) complex composed of E1 (2-oxoglutarate dehydrogenase), E2 (dihydrolipoamide succinyltransferase) and E3 (dihydrolipoamide dehydrogenase); the complex contains multiple copies of the three enzymatic components (E1, E2 and E3).</text>
</comment>
<dbReference type="GO" id="GO:0004149">
    <property type="term" value="F:dihydrolipoyllysine-residue succinyltransferase activity"/>
    <property type="evidence" value="ECO:0007669"/>
    <property type="project" value="UniProtKB-UniRule"/>
</dbReference>
<dbReference type="InterPro" id="IPR000089">
    <property type="entry name" value="Biotin_lipoyl"/>
</dbReference>
<dbReference type="AlphaFoldDB" id="A0A1H9SD49"/>
<evidence type="ECO:0000256" key="13">
    <source>
        <dbReference type="RuleBase" id="RU361138"/>
    </source>
</evidence>
<dbReference type="SUPFAM" id="SSF52777">
    <property type="entry name" value="CoA-dependent acyltransferases"/>
    <property type="match status" value="1"/>
</dbReference>
<dbReference type="UniPathway" id="UPA00868">
    <property type="reaction ID" value="UER00840"/>
</dbReference>
<dbReference type="Gene3D" id="4.10.320.10">
    <property type="entry name" value="E3-binding domain"/>
    <property type="match status" value="1"/>
</dbReference>
<dbReference type="GO" id="GO:0005829">
    <property type="term" value="C:cytosol"/>
    <property type="evidence" value="ECO:0007669"/>
    <property type="project" value="TreeGrafter"/>
</dbReference>
<evidence type="ECO:0000256" key="6">
    <source>
        <dbReference type="ARBA" id="ARBA00012945"/>
    </source>
</evidence>
<protein>
    <recommendedName>
        <fullName evidence="7 13">Dihydrolipoyllysine-residue succinyltransferase component of 2-oxoglutarate dehydrogenase complex</fullName>
        <ecNumber evidence="6 13">2.3.1.61</ecNumber>
    </recommendedName>
    <alternativeName>
        <fullName evidence="13">2-oxoglutarate dehydrogenase complex component E2</fullName>
    </alternativeName>
</protein>
<feature type="region of interest" description="Disordered" evidence="14">
    <location>
        <begin position="195"/>
        <end position="302"/>
    </location>
</feature>
<dbReference type="GO" id="GO:0033512">
    <property type="term" value="P:L-lysine catabolic process to acetyl-CoA via saccharopine"/>
    <property type="evidence" value="ECO:0007669"/>
    <property type="project" value="UniProtKB-UniRule"/>
</dbReference>
<keyword evidence="10 13" id="KW-0450">Lipoyl</keyword>
<evidence type="ECO:0000256" key="4">
    <source>
        <dbReference type="ARBA" id="ARBA00007317"/>
    </source>
</evidence>
<organism evidence="17 18">
    <name type="scientific">Tranquillimonas rosea</name>
    <dbReference type="NCBI Taxonomy" id="641238"/>
    <lineage>
        <taxon>Bacteria</taxon>
        <taxon>Pseudomonadati</taxon>
        <taxon>Pseudomonadota</taxon>
        <taxon>Alphaproteobacteria</taxon>
        <taxon>Rhodobacterales</taxon>
        <taxon>Roseobacteraceae</taxon>
        <taxon>Tranquillimonas</taxon>
    </lineage>
</organism>
<dbReference type="SUPFAM" id="SSF51230">
    <property type="entry name" value="Single hybrid motif"/>
    <property type="match status" value="2"/>
</dbReference>
<comment type="cofactor">
    <cofactor evidence="1">
        <name>(R)-lipoate</name>
        <dbReference type="ChEBI" id="CHEBI:83088"/>
    </cofactor>
</comment>
<evidence type="ECO:0000256" key="9">
    <source>
        <dbReference type="ARBA" id="ARBA00022679"/>
    </source>
</evidence>
<evidence type="ECO:0000256" key="7">
    <source>
        <dbReference type="ARBA" id="ARBA00019511"/>
    </source>
</evidence>
<feature type="compositionally biased region" description="Basic and acidic residues" evidence="14">
    <location>
        <begin position="85"/>
        <end position="110"/>
    </location>
</feature>
<dbReference type="EC" id="2.3.1.61" evidence="6 13"/>
<dbReference type="InterPro" id="IPR023213">
    <property type="entry name" value="CAT-like_dom_sf"/>
</dbReference>
<keyword evidence="8 13" id="KW-0816">Tricarboxylic acid cycle</keyword>
<accession>A0A1H9SD49</accession>
<dbReference type="STRING" id="641238.SAMN04490244_103151"/>
<evidence type="ECO:0000259" key="16">
    <source>
        <dbReference type="PROSITE" id="PS51826"/>
    </source>
</evidence>
<dbReference type="FunFam" id="3.30.559.10:FF:000007">
    <property type="entry name" value="Dihydrolipoamide acetyltransferase component of pyruvate dehydrogenase complex"/>
    <property type="match status" value="1"/>
</dbReference>
<evidence type="ECO:0000256" key="10">
    <source>
        <dbReference type="ARBA" id="ARBA00022823"/>
    </source>
</evidence>
<dbReference type="EMBL" id="FOGU01000003">
    <property type="protein sequence ID" value="SER82976.1"/>
    <property type="molecule type" value="Genomic_DNA"/>
</dbReference>
<evidence type="ECO:0000256" key="8">
    <source>
        <dbReference type="ARBA" id="ARBA00022532"/>
    </source>
</evidence>
<dbReference type="InterPro" id="IPR011053">
    <property type="entry name" value="Single_hybrid_motif"/>
</dbReference>
<dbReference type="PANTHER" id="PTHR43416">
    <property type="entry name" value="DIHYDROLIPOYLLYSINE-RESIDUE SUCCINYLTRANSFERASE COMPONENT OF 2-OXOGLUTARATE DEHYDROGENASE COMPLEX, MITOCHONDRIAL-RELATED"/>
    <property type="match status" value="1"/>
</dbReference>
<dbReference type="Pfam" id="PF00364">
    <property type="entry name" value="Biotin_lipoyl"/>
    <property type="match status" value="2"/>
</dbReference>
<evidence type="ECO:0000256" key="12">
    <source>
        <dbReference type="ARBA" id="ARBA00052761"/>
    </source>
</evidence>
<dbReference type="PROSITE" id="PS50968">
    <property type="entry name" value="BIOTINYL_LIPOYL"/>
    <property type="match status" value="2"/>
</dbReference>
<dbReference type="InterPro" id="IPR006255">
    <property type="entry name" value="SucB"/>
</dbReference>
<comment type="pathway">
    <text evidence="3 13">Amino-acid degradation; L-lysine degradation via saccharopine pathway; glutaryl-CoA from L-lysine: step 6/6.</text>
</comment>
<sequence length="528" mass="57087">MSTEVRVPTLGESVTEATVATWFKKPGERVEADEMLCELETDKVTVEVPSPASGELSEIVAQEGETVGVDALLAQISEAGNAGPEETKAKETTKSDGGEAKADAKGESDAPKSAPDEGQEVDVMVPALGESVSEATVATWFKKTGDTVKADEMLCELETDKVSVEVPAPASGTLKDILANEGDTVEAGGRVATMTRGGEGQAHSAQEGTPETTEDPKQVASEAPAPADKGREDTEDAPSAKKMMAEKGVDREKVQASGRDGRVMKEDVINALNQPKEEKAEQPKQAPRAPVPAEDESREERVKMTRLRQTIARRLKDAQNTAAMLTTYNEVDMTETMALRKEYKELFEKKHGVRLGFMSFFTKACCHALKEVPEVNSEIDGTEIVYKNFVHMGIATGTPNGLVVPVIRDADSMSFAEIEKAIGEKGKRARDNKLSMAEMQGGTFTISNGGVYGSLMSSPILNPPQSGILGMHKIQERPMVVNGEIKIRPMMYLALSYDHRIVDGKGAVTFLVRVKEALEDPRRMLMDL</sequence>
<feature type="domain" description="Peripheral subunit-binding (PSBD)" evidence="16">
    <location>
        <begin position="235"/>
        <end position="272"/>
    </location>
</feature>
<evidence type="ECO:0000256" key="5">
    <source>
        <dbReference type="ARBA" id="ARBA00011666"/>
    </source>
</evidence>
<dbReference type="Pfam" id="PF02817">
    <property type="entry name" value="E3_binding"/>
    <property type="match status" value="1"/>
</dbReference>
<dbReference type="CDD" id="cd06849">
    <property type="entry name" value="lipoyl_domain"/>
    <property type="match status" value="2"/>
</dbReference>
<dbReference type="GO" id="GO:0045252">
    <property type="term" value="C:oxoglutarate dehydrogenase complex"/>
    <property type="evidence" value="ECO:0007669"/>
    <property type="project" value="UniProtKB-UniRule"/>
</dbReference>
<proteinExistence type="inferred from homology"/>
<keyword evidence="9 13" id="KW-0808">Transferase</keyword>
<comment type="function">
    <text evidence="2 13">E2 component of the 2-oxoglutarate dehydrogenase (OGDH) complex which catalyzes the second step in the conversion of 2-oxoglutarate to succinyl-CoA and CO(2).</text>
</comment>
<dbReference type="OrthoDB" id="9805770at2"/>
<dbReference type="Gene3D" id="3.30.559.10">
    <property type="entry name" value="Chloramphenicol acetyltransferase-like domain"/>
    <property type="match status" value="1"/>
</dbReference>
<dbReference type="PROSITE" id="PS51826">
    <property type="entry name" value="PSBD"/>
    <property type="match status" value="1"/>
</dbReference>
<evidence type="ECO:0000259" key="15">
    <source>
        <dbReference type="PROSITE" id="PS50968"/>
    </source>
</evidence>
<reference evidence="17 18" key="1">
    <citation type="submission" date="2016-10" db="EMBL/GenBank/DDBJ databases">
        <authorList>
            <person name="de Groot N.N."/>
        </authorList>
    </citation>
    <scope>NUCLEOTIDE SEQUENCE [LARGE SCALE GENOMIC DNA]</scope>
    <source>
        <strain evidence="17 18">DSM 23042</strain>
    </source>
</reference>
<dbReference type="SUPFAM" id="SSF47005">
    <property type="entry name" value="Peripheral subunit-binding domain of 2-oxo acid dehydrogenase complex"/>
    <property type="match status" value="1"/>
</dbReference>
<feature type="domain" description="Lipoyl-binding" evidence="15">
    <location>
        <begin position="120"/>
        <end position="195"/>
    </location>
</feature>
<name>A0A1H9SD49_9RHOB</name>
<evidence type="ECO:0000256" key="14">
    <source>
        <dbReference type="SAM" id="MobiDB-lite"/>
    </source>
</evidence>
<dbReference type="InterPro" id="IPR001078">
    <property type="entry name" value="2-oxoacid_DH_actylTfrase"/>
</dbReference>